<keyword evidence="1" id="KW-0732">Signal</keyword>
<evidence type="ECO:0000313" key="3">
    <source>
        <dbReference type="Proteomes" id="UP001610563"/>
    </source>
</evidence>
<evidence type="ECO:0000256" key="1">
    <source>
        <dbReference type="SAM" id="SignalP"/>
    </source>
</evidence>
<feature type="signal peptide" evidence="1">
    <location>
        <begin position="1"/>
        <end position="21"/>
    </location>
</feature>
<reference evidence="2 3" key="1">
    <citation type="submission" date="2024-07" db="EMBL/GenBank/DDBJ databases">
        <title>Section-level genome sequencing and comparative genomics of Aspergillus sections Usti and Cavernicolus.</title>
        <authorList>
            <consortium name="Lawrence Berkeley National Laboratory"/>
            <person name="Nybo J.L."/>
            <person name="Vesth T.C."/>
            <person name="Theobald S."/>
            <person name="Frisvad J.C."/>
            <person name="Larsen T.O."/>
            <person name="Kjaerboelling I."/>
            <person name="Rothschild-Mancinelli K."/>
            <person name="Lyhne E.K."/>
            <person name="Kogle M.E."/>
            <person name="Barry K."/>
            <person name="Clum A."/>
            <person name="Na H."/>
            <person name="Ledsgaard L."/>
            <person name="Lin J."/>
            <person name="Lipzen A."/>
            <person name="Kuo A."/>
            <person name="Riley R."/>
            <person name="Mondo S."/>
            <person name="Labutti K."/>
            <person name="Haridas S."/>
            <person name="Pangalinan J."/>
            <person name="Salamov A.A."/>
            <person name="Simmons B.A."/>
            <person name="Magnuson J.K."/>
            <person name="Chen J."/>
            <person name="Drula E."/>
            <person name="Henrissat B."/>
            <person name="Wiebenga A."/>
            <person name="Lubbers R.J."/>
            <person name="Gomes A.C."/>
            <person name="Makela M.R."/>
            <person name="Stajich J."/>
            <person name="Grigoriev I.V."/>
            <person name="Mortensen U.H."/>
            <person name="De Vries R.P."/>
            <person name="Baker S.E."/>
            <person name="Andersen M.R."/>
        </authorList>
    </citation>
    <scope>NUCLEOTIDE SEQUENCE [LARGE SCALE GENOMIC DNA]</scope>
    <source>
        <strain evidence="2 3">CBS 209.92</strain>
    </source>
</reference>
<dbReference type="EMBL" id="JBFTWV010000053">
    <property type="protein sequence ID" value="KAL2793776.1"/>
    <property type="molecule type" value="Genomic_DNA"/>
</dbReference>
<gene>
    <name evidence="2" type="ORF">BJX66DRAFT_219903</name>
</gene>
<comment type="caution">
    <text evidence="2">The sequence shown here is derived from an EMBL/GenBank/DDBJ whole genome shotgun (WGS) entry which is preliminary data.</text>
</comment>
<evidence type="ECO:0000313" key="2">
    <source>
        <dbReference type="EMBL" id="KAL2793776.1"/>
    </source>
</evidence>
<accession>A0ABR4G455</accession>
<organism evidence="2 3">
    <name type="scientific">Aspergillus keveii</name>
    <dbReference type="NCBI Taxonomy" id="714993"/>
    <lineage>
        <taxon>Eukaryota</taxon>
        <taxon>Fungi</taxon>
        <taxon>Dikarya</taxon>
        <taxon>Ascomycota</taxon>
        <taxon>Pezizomycotina</taxon>
        <taxon>Eurotiomycetes</taxon>
        <taxon>Eurotiomycetidae</taxon>
        <taxon>Eurotiales</taxon>
        <taxon>Aspergillaceae</taxon>
        <taxon>Aspergillus</taxon>
        <taxon>Aspergillus subgen. Nidulantes</taxon>
    </lineage>
</organism>
<feature type="chain" id="PRO_5046382165" description="Secreted protein" evidence="1">
    <location>
        <begin position="22"/>
        <end position="72"/>
    </location>
</feature>
<proteinExistence type="predicted"/>
<sequence length="72" mass="8030">MIFPSIRVSLVHLSLLSACIPFYPPEWREISRLSPVFVLQSSYRPAYEPPAVFPSPSLGSWLLAPDSLLSTV</sequence>
<dbReference type="Proteomes" id="UP001610563">
    <property type="component" value="Unassembled WGS sequence"/>
</dbReference>
<name>A0ABR4G455_9EURO</name>
<keyword evidence="3" id="KW-1185">Reference proteome</keyword>
<evidence type="ECO:0008006" key="4">
    <source>
        <dbReference type="Google" id="ProtNLM"/>
    </source>
</evidence>
<dbReference type="PROSITE" id="PS51257">
    <property type="entry name" value="PROKAR_LIPOPROTEIN"/>
    <property type="match status" value="1"/>
</dbReference>
<protein>
    <recommendedName>
        <fullName evidence="4">Secreted protein</fullName>
    </recommendedName>
</protein>